<dbReference type="Pfam" id="PF07219">
    <property type="entry name" value="HemY_N"/>
    <property type="match status" value="1"/>
</dbReference>
<keyword evidence="8 10" id="KW-0472">Membrane</keyword>
<evidence type="ECO:0000256" key="2">
    <source>
        <dbReference type="ARBA" id="ARBA00004429"/>
    </source>
</evidence>
<evidence type="ECO:0000259" key="11">
    <source>
        <dbReference type="Pfam" id="PF07219"/>
    </source>
</evidence>
<protein>
    <submittedName>
        <fullName evidence="12">Heme biosynthesis protein HemY</fullName>
    </submittedName>
</protein>
<dbReference type="RefSeq" id="WP_053196812.1">
    <property type="nucleotide sequence ID" value="NZ_CP011409.1"/>
</dbReference>
<evidence type="ECO:0000313" key="12">
    <source>
        <dbReference type="EMBL" id="AKZ62829.1"/>
    </source>
</evidence>
<keyword evidence="9" id="KW-0627">Porphyrin biosynthesis</keyword>
<name>A0ABM5V017_9BURK</name>
<keyword evidence="4" id="KW-1003">Cell membrane</keyword>
<feature type="domain" description="HemY N-terminal" evidence="11">
    <location>
        <begin position="26"/>
        <end position="131"/>
    </location>
</feature>
<evidence type="ECO:0000256" key="3">
    <source>
        <dbReference type="ARBA" id="ARBA00004744"/>
    </source>
</evidence>
<dbReference type="InterPro" id="IPR005254">
    <property type="entry name" value="Heme_biosyn_assoc_TPR_pro"/>
</dbReference>
<dbReference type="Proteomes" id="UP000063429">
    <property type="component" value="Chromosome"/>
</dbReference>
<evidence type="ECO:0000256" key="4">
    <source>
        <dbReference type="ARBA" id="ARBA00022475"/>
    </source>
</evidence>
<dbReference type="SUPFAM" id="SSF48452">
    <property type="entry name" value="TPR-like"/>
    <property type="match status" value="1"/>
</dbReference>
<gene>
    <name evidence="12" type="ORF">F506_09190</name>
</gene>
<evidence type="ECO:0000256" key="8">
    <source>
        <dbReference type="ARBA" id="ARBA00023136"/>
    </source>
</evidence>
<keyword evidence="6 10" id="KW-0812">Transmembrane</keyword>
<feature type="transmembrane region" description="Helical" evidence="10">
    <location>
        <begin position="39"/>
        <end position="59"/>
    </location>
</feature>
<organism evidence="12 13">
    <name type="scientific">Herbaspirillum hiltneri N3</name>
    <dbReference type="NCBI Taxonomy" id="1262470"/>
    <lineage>
        <taxon>Bacteria</taxon>
        <taxon>Pseudomonadati</taxon>
        <taxon>Pseudomonadota</taxon>
        <taxon>Betaproteobacteria</taxon>
        <taxon>Burkholderiales</taxon>
        <taxon>Oxalobacteraceae</taxon>
        <taxon>Herbaspirillum</taxon>
    </lineage>
</organism>
<evidence type="ECO:0000313" key="13">
    <source>
        <dbReference type="Proteomes" id="UP000063429"/>
    </source>
</evidence>
<evidence type="ECO:0000256" key="9">
    <source>
        <dbReference type="ARBA" id="ARBA00023244"/>
    </source>
</evidence>
<accession>A0ABM5V017</accession>
<comment type="subcellular location">
    <subcellularLocation>
        <location evidence="2">Cell inner membrane</location>
        <topology evidence="2">Multi-pass membrane protein</topology>
    </subcellularLocation>
</comment>
<dbReference type="EMBL" id="CP011409">
    <property type="protein sequence ID" value="AKZ62829.1"/>
    <property type="molecule type" value="Genomic_DNA"/>
</dbReference>
<evidence type="ECO:0000256" key="10">
    <source>
        <dbReference type="SAM" id="Phobius"/>
    </source>
</evidence>
<keyword evidence="7 10" id="KW-1133">Transmembrane helix</keyword>
<comment type="pathway">
    <text evidence="3">Porphyrin-containing compound metabolism; protoheme biosynthesis.</text>
</comment>
<keyword evidence="13" id="KW-1185">Reference proteome</keyword>
<dbReference type="NCBIfam" id="TIGR00540">
    <property type="entry name" value="TPR_hemY_coli"/>
    <property type="match status" value="1"/>
</dbReference>
<evidence type="ECO:0000256" key="1">
    <source>
        <dbReference type="ARBA" id="ARBA00002962"/>
    </source>
</evidence>
<dbReference type="InterPro" id="IPR011990">
    <property type="entry name" value="TPR-like_helical_dom_sf"/>
</dbReference>
<evidence type="ECO:0000256" key="5">
    <source>
        <dbReference type="ARBA" id="ARBA00022519"/>
    </source>
</evidence>
<dbReference type="Gene3D" id="1.25.40.10">
    <property type="entry name" value="Tetratricopeptide repeat domain"/>
    <property type="match status" value="1"/>
</dbReference>
<dbReference type="InterPro" id="IPR010817">
    <property type="entry name" value="HemY_N"/>
</dbReference>
<reference evidence="13" key="1">
    <citation type="journal article" date="2015" name="Genome Announc.">
        <title>Complete Genome Sequence of Herbaspirillum hiltneri N3 (DSM 17495), Isolated from Surface-Sterilized Wheat Roots.</title>
        <authorList>
            <person name="Guizelini D."/>
            <person name="Saizaki P.M."/>
            <person name="Coimbra N.A."/>
            <person name="Weiss V.A."/>
            <person name="Faoro H."/>
            <person name="Sfeir M.Z."/>
            <person name="Baura V.A."/>
            <person name="Monteiro R.A."/>
            <person name="Chubatsu L.S."/>
            <person name="Souza E.M."/>
            <person name="Cruz L.M."/>
            <person name="Pedrosa F.O."/>
            <person name="Raittz R.T."/>
            <person name="Marchaukoski J.N."/>
            <person name="Steffens M.B."/>
        </authorList>
    </citation>
    <scope>NUCLEOTIDE SEQUENCE [LARGE SCALE GENOMIC DNA]</scope>
    <source>
        <strain evidence="13">N3</strain>
    </source>
</reference>
<sequence>MRILLWLLTLFASAIGLAVLARFNPGNVVLFYPPYRVDLSLNFFLAAVVVLFIALYVLIRAVRLTQKLPGRVIAYRRQKRENDGNKALRDSLKAFFEGRFGHAEKAATRAAELPDNAGIAALVGARAAHRMRQTDRRDIWLASTDGDNSLKAARLMTTLELLVDDHQFKAALDTVDELNANGTRHIQALQWALKANQQAKNWPEVLRLVQTLDKRNALHPALSNRLREMAYDALLSDRAHDAESIRRLWAEVPNADRLKPYIAARAAQAFSSRGLHDEARTLLERALAADWDDRLIRAYRDSTAEAGSPALLAQIERCEAWLAKRPTDAELALTLGMFCLRQKLWGKAQRHLEQALSDAIEPRTVRESHLSLGQLHDALDQHEQAAAHYKQCALATAIR</sequence>
<evidence type="ECO:0000256" key="7">
    <source>
        <dbReference type="ARBA" id="ARBA00022989"/>
    </source>
</evidence>
<evidence type="ECO:0000256" key="6">
    <source>
        <dbReference type="ARBA" id="ARBA00022692"/>
    </source>
</evidence>
<proteinExistence type="predicted"/>
<comment type="function">
    <text evidence="1">Involved in a late step of protoheme IX synthesis.</text>
</comment>
<keyword evidence="5" id="KW-0997">Cell inner membrane</keyword>